<organism evidence="9">
    <name type="scientific">Xenopus tropicalis</name>
    <name type="common">Western clawed frog</name>
    <name type="synonym">Silurana tropicalis</name>
    <dbReference type="NCBI Taxonomy" id="8364"/>
    <lineage>
        <taxon>Eukaryota</taxon>
        <taxon>Metazoa</taxon>
        <taxon>Chordata</taxon>
        <taxon>Craniata</taxon>
        <taxon>Vertebrata</taxon>
        <taxon>Euteleostomi</taxon>
        <taxon>Amphibia</taxon>
        <taxon>Batrachia</taxon>
        <taxon>Anura</taxon>
        <taxon>Pipoidea</taxon>
        <taxon>Pipidae</taxon>
        <taxon>Xenopodinae</taxon>
        <taxon>Xenopus</taxon>
        <taxon>Silurana</taxon>
    </lineage>
</organism>
<feature type="transmembrane region" description="Helical" evidence="7">
    <location>
        <begin position="20"/>
        <end position="40"/>
    </location>
</feature>
<gene>
    <name evidence="13" type="primary">vtcn1.2</name>
    <name evidence="12" type="synonym">LOC101735289</name>
    <name evidence="9" type="synonym">vtcn1</name>
</gene>
<dbReference type="GO" id="GO:0016020">
    <property type="term" value="C:membrane"/>
    <property type="evidence" value="ECO:0007669"/>
    <property type="project" value="UniProtKB-SubCell"/>
</dbReference>
<dbReference type="FunFam" id="2.60.40.10:FF:000142">
    <property type="entry name" value="V-set domain-containing T-cell activation inhibitor 1"/>
    <property type="match status" value="1"/>
</dbReference>
<proteinExistence type="predicted"/>
<evidence type="ECO:0000313" key="13">
    <source>
        <dbReference type="Xenbase" id="XB-GENE-25874695"/>
    </source>
</evidence>
<dbReference type="Xenbase" id="XB-GENE-6052332">
    <property type="gene designation" value="vtcn1"/>
</dbReference>
<dbReference type="KEGG" id="xtr:101735289"/>
<evidence type="ECO:0000313" key="11">
    <source>
        <dbReference type="Proteomes" id="UP000008143"/>
    </source>
</evidence>
<evidence type="ECO:0000259" key="8">
    <source>
        <dbReference type="PROSITE" id="PS50835"/>
    </source>
</evidence>
<accession>F7B0N0</accession>
<dbReference type="SMART" id="SM00409">
    <property type="entry name" value="IG"/>
    <property type="match status" value="1"/>
</dbReference>
<name>F7B0N0_XENTR</name>
<dbReference type="GO" id="GO:1903037">
    <property type="term" value="P:regulation of leukocyte cell-cell adhesion"/>
    <property type="evidence" value="ECO:0007669"/>
    <property type="project" value="UniProtKB-ARBA"/>
</dbReference>
<dbReference type="Ensembl" id="ENSXETT00000124185">
    <property type="protein sequence ID" value="ENSXETP00000111847"/>
    <property type="gene ID" value="ENSXETG00000018007"/>
</dbReference>
<dbReference type="PANTHER" id="PTHR24100">
    <property type="entry name" value="BUTYROPHILIN"/>
    <property type="match status" value="1"/>
</dbReference>
<dbReference type="HOGENOM" id="CLU_1182574_0_0_1"/>
<dbReference type="InterPro" id="IPR013783">
    <property type="entry name" value="Ig-like_fold"/>
</dbReference>
<dbReference type="eggNOG" id="ENOG502S286">
    <property type="taxonomic scope" value="Eukaryota"/>
</dbReference>
<evidence type="ECO:0000313" key="12">
    <source>
        <dbReference type="RefSeq" id="XP_031752203.1"/>
    </source>
</evidence>
<dbReference type="InterPro" id="IPR007110">
    <property type="entry name" value="Ig-like_dom"/>
</dbReference>
<dbReference type="InterPro" id="IPR050504">
    <property type="entry name" value="IgSF_BTN/MOG"/>
</dbReference>
<evidence type="ECO:0000256" key="6">
    <source>
        <dbReference type="ARBA" id="ARBA00023319"/>
    </source>
</evidence>
<dbReference type="InterPro" id="IPR013106">
    <property type="entry name" value="Ig_V-set"/>
</dbReference>
<dbReference type="SUPFAM" id="SSF48726">
    <property type="entry name" value="Immunoglobulin"/>
    <property type="match status" value="1"/>
</dbReference>
<sequence length="292" mass="31843">MQALIERRSQISILSQRPCVISLLSAALVIILVTALSVALTENADIEPISVTTGRYVVMKMMEDVILSCSFTHEESQDYEIVWEKVGATGVVHRYQNGNNDLTNQDPAFRGRTSLFLSQVRAGNASLKLSQAQLSDSGTYRCIISNSRGNGMGTLILKVGGYSDVTVTQIPSERLRCESPNWYPLPRVSWGASFGPPLQDFTNTSYQPTHGRMVNVSTELREAQQNIWYRCEIRTGLAVATARAIIIGTGIRTESSLQVLIPDPPCSGASCSAPLVCLCALLLCVWGLTAAR</sequence>
<reference evidence="12" key="3">
    <citation type="submission" date="2025-04" db="UniProtKB">
        <authorList>
            <consortium name="RefSeq"/>
        </authorList>
    </citation>
    <scope>IDENTIFICATION</scope>
    <source>
        <strain evidence="12">Nigerian</strain>
        <tissue evidence="12">Liver and blood</tissue>
    </source>
</reference>
<accession>A0A6I8SA79</accession>
<keyword evidence="6" id="KW-0393">Immunoglobulin domain</keyword>
<dbReference type="Xenbase" id="XB-GENE-25874695">
    <property type="gene designation" value="vtcn1.2"/>
</dbReference>
<dbReference type="Ensembl" id="ENSXETT00000039034">
    <property type="protein sequence ID" value="ENSXETP00000039034"/>
    <property type="gene ID" value="ENSXETG00000018007"/>
</dbReference>
<dbReference type="InterPro" id="IPR003599">
    <property type="entry name" value="Ig_sub"/>
</dbReference>
<dbReference type="PANTHER" id="PTHR24100:SF0">
    <property type="entry name" value="V-SET DOMAIN-CONTAINING T-CELL ACTIVATION INHIBITOR 1"/>
    <property type="match status" value="1"/>
</dbReference>
<dbReference type="AlphaFoldDB" id="F7B0N0"/>
<evidence type="ECO:0000313" key="9">
    <source>
        <dbReference type="Ensembl" id="ENSXETP00000039034"/>
    </source>
</evidence>
<dbReference type="GO" id="GO:0050863">
    <property type="term" value="P:regulation of T cell activation"/>
    <property type="evidence" value="ECO:0007669"/>
    <property type="project" value="UniProtKB-ARBA"/>
</dbReference>
<comment type="subcellular location">
    <subcellularLocation>
        <location evidence="1">Membrane</location>
    </subcellularLocation>
</comment>
<reference evidence="9" key="1">
    <citation type="journal article" date="2010" name="Science">
        <title>The genome of the Western clawed frog Xenopus tropicalis.</title>
        <authorList>
            <person name="Hellsten U."/>
            <person name="Harland R.M."/>
            <person name="Gilchrist M.J."/>
            <person name="Hendrix D."/>
            <person name="Jurka J."/>
            <person name="Kapitonov V."/>
            <person name="Ovcharenko I."/>
            <person name="Putnam N.H."/>
            <person name="Shu S."/>
            <person name="Taher L."/>
            <person name="Blitz I.L."/>
            <person name="Blumberg B."/>
            <person name="Dichmann D.S."/>
            <person name="Dubchak I."/>
            <person name="Amaya E."/>
            <person name="Detter J.C."/>
            <person name="Fletcher R."/>
            <person name="Gerhard D.S."/>
            <person name="Goodstein D."/>
            <person name="Graves T."/>
            <person name="Grigoriev I.V."/>
            <person name="Grimwood J."/>
            <person name="Kawashima T."/>
            <person name="Lindquist E."/>
            <person name="Lucas S.M."/>
            <person name="Mead P.E."/>
            <person name="Mitros T."/>
            <person name="Ogino H."/>
            <person name="Ohta Y."/>
            <person name="Poliakov A.V."/>
            <person name="Pollet N."/>
            <person name="Robert J."/>
            <person name="Salamov A."/>
            <person name="Sater A.K."/>
            <person name="Schmutz J."/>
            <person name="Terry A."/>
            <person name="Vize P.D."/>
            <person name="Warren W.C."/>
            <person name="Wells D."/>
            <person name="Wills A."/>
            <person name="Wilson R.K."/>
            <person name="Zimmerman L.B."/>
            <person name="Zorn A.M."/>
            <person name="Grainger R."/>
            <person name="Grammer T."/>
            <person name="Khokha M.K."/>
            <person name="Richardson P.M."/>
            <person name="Rokhsar D.S."/>
        </authorList>
    </citation>
    <scope>NUCLEOTIDE SEQUENCE [LARGE SCALE GENOMIC DNA]</scope>
    <source>
        <strain evidence="9">Nigerian</strain>
    </source>
</reference>
<protein>
    <submittedName>
        <fullName evidence="9 10">V-set domain containing T-cell activation inhibitor 1</fullName>
    </submittedName>
</protein>
<evidence type="ECO:0000256" key="2">
    <source>
        <dbReference type="ARBA" id="ARBA00022729"/>
    </source>
</evidence>
<dbReference type="Ensembl" id="ENSXETT00000077760">
    <property type="protein sequence ID" value="ENSXETP00000090117"/>
    <property type="gene ID" value="ENSXETG00000018007"/>
</dbReference>
<keyword evidence="11" id="KW-1185">Reference proteome</keyword>
<dbReference type="InterPro" id="IPR036179">
    <property type="entry name" value="Ig-like_dom_sf"/>
</dbReference>
<feature type="domain" description="Ig-like" evidence="8">
    <location>
        <begin position="48"/>
        <end position="158"/>
    </location>
</feature>
<dbReference type="OrthoDB" id="9898017at2759"/>
<evidence type="ECO:0000256" key="4">
    <source>
        <dbReference type="ARBA" id="ARBA00023157"/>
    </source>
</evidence>
<dbReference type="GeneTree" id="ENSGT00940000157300"/>
<dbReference type="Ensembl" id="ENSXETT00000116573">
    <property type="protein sequence ID" value="ENSXETP00000112893"/>
    <property type="gene ID" value="ENSXETG00000018007"/>
</dbReference>
<dbReference type="RefSeq" id="XP_031752203.1">
    <property type="nucleotide sequence ID" value="XM_031896343.1"/>
</dbReference>
<dbReference type="Proteomes" id="UP000008143">
    <property type="component" value="Chromosome 2"/>
</dbReference>
<keyword evidence="5" id="KW-0325">Glycoprotein</keyword>
<keyword evidence="3 7" id="KW-0472">Membrane</keyword>
<evidence type="ECO:0000256" key="1">
    <source>
        <dbReference type="ARBA" id="ARBA00004370"/>
    </source>
</evidence>
<dbReference type="AGR" id="Xenbase:XB-GENE-25874695"/>
<dbReference type="OMA" id="CEIRTGL"/>
<keyword evidence="7" id="KW-1133">Transmembrane helix</keyword>
<evidence type="ECO:0000313" key="10">
    <source>
        <dbReference type="Ensembl" id="ENSXETP00000111847"/>
    </source>
</evidence>
<dbReference type="PROSITE" id="PS50835">
    <property type="entry name" value="IG_LIKE"/>
    <property type="match status" value="1"/>
</dbReference>
<evidence type="ECO:0000256" key="3">
    <source>
        <dbReference type="ARBA" id="ARBA00023136"/>
    </source>
</evidence>
<dbReference type="Gene3D" id="2.60.40.10">
    <property type="entry name" value="Immunoglobulins"/>
    <property type="match status" value="2"/>
</dbReference>
<evidence type="ECO:0000256" key="7">
    <source>
        <dbReference type="SAM" id="Phobius"/>
    </source>
</evidence>
<evidence type="ECO:0000256" key="5">
    <source>
        <dbReference type="ARBA" id="ARBA00023180"/>
    </source>
</evidence>
<reference evidence="9" key="2">
    <citation type="submission" date="2011-06" db="UniProtKB">
        <authorList>
            <consortium name="Ensembl"/>
        </authorList>
    </citation>
    <scope>IDENTIFICATION</scope>
</reference>
<keyword evidence="2" id="KW-0732">Signal</keyword>
<keyword evidence="4" id="KW-1015">Disulfide bond</keyword>
<dbReference type="Pfam" id="PF07686">
    <property type="entry name" value="V-set"/>
    <property type="match status" value="1"/>
</dbReference>
<keyword evidence="7" id="KW-0812">Transmembrane</keyword>